<feature type="domain" description="CusB-like beta-barrel" evidence="3">
    <location>
        <begin position="214"/>
        <end position="287"/>
    </location>
</feature>
<evidence type="ECO:0000313" key="6">
    <source>
        <dbReference type="Proteomes" id="UP000237839"/>
    </source>
</evidence>
<evidence type="ECO:0000259" key="2">
    <source>
        <dbReference type="Pfam" id="PF25917"/>
    </source>
</evidence>
<sequence length="383" mass="40744">MNNFILSLRYGRLGRFALFAITLLVSGCSKPIDNVNEVRPVRVIKLTSTNAEIDAEFAGEVRARIESRLGFRVGGKIVSRAVEVGSLVKSGQILMQLDPLDQKLAQAQAVAALTASESNRDLASAELKRYLNLRDKNFVSQAVLDSKEGAFKSAEAAYEQSVAINKSQSNQVNYTTLVANADGVVTNINAEVGQVVVAGADILRVAELAEKEVVIGIPENKVDTLRTTSDVQVRIWAHPKDLIAGKIREISPIADPATRTFITKVSLIDAPADVHLGMTAYVIFSAKSANQSIKVPLTALFQDKGSSAVWVVENNLTKLTRVEIGAPIGNDIILTGGVSNGQMVVTAGVNSLKQGQRVRVLDEEPVTNASSAAAAAGTGAVVK</sequence>
<proteinExistence type="inferred from homology"/>
<evidence type="ECO:0000313" key="5">
    <source>
        <dbReference type="EMBL" id="PRC93517.1"/>
    </source>
</evidence>
<dbReference type="InterPro" id="IPR058637">
    <property type="entry name" value="YknX-like_C"/>
</dbReference>
<dbReference type="Gene3D" id="2.40.50.100">
    <property type="match status" value="1"/>
</dbReference>
<dbReference type="NCBIfam" id="TIGR01730">
    <property type="entry name" value="RND_mfp"/>
    <property type="match status" value="1"/>
</dbReference>
<protein>
    <submittedName>
        <fullName evidence="5">Efflux transporter, RND family, MFP subunit</fullName>
    </submittedName>
</protein>
<keyword evidence="6" id="KW-1185">Reference proteome</keyword>
<dbReference type="AlphaFoldDB" id="A0A2S9H0M3"/>
<comment type="similarity">
    <text evidence="1">Belongs to the membrane fusion protein (MFP) (TC 8.A.1) family.</text>
</comment>
<dbReference type="Proteomes" id="UP000237839">
    <property type="component" value="Unassembled WGS sequence"/>
</dbReference>
<feature type="domain" description="YknX-like C-terminal permuted SH3-like" evidence="4">
    <location>
        <begin position="293"/>
        <end position="360"/>
    </location>
</feature>
<dbReference type="InterPro" id="IPR058792">
    <property type="entry name" value="Beta-barrel_RND_2"/>
</dbReference>
<feature type="domain" description="Multidrug resistance protein MdtA-like barrel-sandwich hybrid" evidence="2">
    <location>
        <begin position="71"/>
        <end position="200"/>
    </location>
</feature>
<dbReference type="Pfam" id="PF25917">
    <property type="entry name" value="BSH_RND"/>
    <property type="match status" value="1"/>
</dbReference>
<dbReference type="GO" id="GO:0015562">
    <property type="term" value="F:efflux transmembrane transporter activity"/>
    <property type="evidence" value="ECO:0007669"/>
    <property type="project" value="TreeGrafter"/>
</dbReference>
<dbReference type="InterPro" id="IPR006143">
    <property type="entry name" value="RND_pump_MFP"/>
</dbReference>
<dbReference type="InterPro" id="IPR058625">
    <property type="entry name" value="MdtA-like_BSH"/>
</dbReference>
<evidence type="ECO:0000259" key="4">
    <source>
        <dbReference type="Pfam" id="PF25989"/>
    </source>
</evidence>
<comment type="caution">
    <text evidence="5">The sequence shown here is derived from an EMBL/GenBank/DDBJ whole genome shotgun (WGS) entry which is preliminary data.</text>
</comment>
<evidence type="ECO:0000256" key="1">
    <source>
        <dbReference type="ARBA" id="ARBA00009477"/>
    </source>
</evidence>
<dbReference type="RefSeq" id="WP_165794958.1">
    <property type="nucleotide sequence ID" value="NZ_PUGF01000007.1"/>
</dbReference>
<dbReference type="Pfam" id="PF25989">
    <property type="entry name" value="YknX_C"/>
    <property type="match status" value="1"/>
</dbReference>
<dbReference type="EMBL" id="PUGF01000007">
    <property type="protein sequence ID" value="PRC93517.1"/>
    <property type="molecule type" value="Genomic_DNA"/>
</dbReference>
<gene>
    <name evidence="5" type="ORF">S2091_1904</name>
</gene>
<name>A0A2S9H0M3_9BURK</name>
<accession>A0A2S9H0M3</accession>
<organism evidence="5 6">
    <name type="scientific">Solimicrobium silvestre</name>
    <dbReference type="NCBI Taxonomy" id="2099400"/>
    <lineage>
        <taxon>Bacteria</taxon>
        <taxon>Pseudomonadati</taxon>
        <taxon>Pseudomonadota</taxon>
        <taxon>Betaproteobacteria</taxon>
        <taxon>Burkholderiales</taxon>
        <taxon>Oxalobacteraceae</taxon>
        <taxon>Solimicrobium</taxon>
    </lineage>
</organism>
<dbReference type="Pfam" id="PF25954">
    <property type="entry name" value="Beta-barrel_RND_2"/>
    <property type="match status" value="1"/>
</dbReference>
<dbReference type="Gene3D" id="1.10.287.470">
    <property type="entry name" value="Helix hairpin bin"/>
    <property type="match status" value="1"/>
</dbReference>
<reference evidence="5 6" key="1">
    <citation type="submission" date="2018-02" db="EMBL/GenBank/DDBJ databases">
        <title>Solimicrobium silvestre gen. nov., sp. nov., isolated from alpine forest soil.</title>
        <authorList>
            <person name="Margesin R."/>
            <person name="Albuquerque L."/>
            <person name="Zhang D.-C."/>
            <person name="Froufe H.J.C."/>
            <person name="Severino R."/>
            <person name="Roxo I."/>
            <person name="Egas C."/>
            <person name="Da Costa M.S."/>
        </authorList>
    </citation>
    <scope>NUCLEOTIDE SEQUENCE [LARGE SCALE GENOMIC DNA]</scope>
    <source>
        <strain evidence="5 6">S20-91</strain>
    </source>
</reference>
<dbReference type="Gene3D" id="2.40.420.20">
    <property type="match status" value="1"/>
</dbReference>
<dbReference type="SUPFAM" id="SSF111369">
    <property type="entry name" value="HlyD-like secretion proteins"/>
    <property type="match status" value="1"/>
</dbReference>
<dbReference type="Gene3D" id="2.40.30.170">
    <property type="match status" value="1"/>
</dbReference>
<dbReference type="PANTHER" id="PTHR30469">
    <property type="entry name" value="MULTIDRUG RESISTANCE PROTEIN MDTA"/>
    <property type="match status" value="1"/>
</dbReference>
<evidence type="ECO:0000259" key="3">
    <source>
        <dbReference type="Pfam" id="PF25954"/>
    </source>
</evidence>
<dbReference type="PANTHER" id="PTHR30469:SF15">
    <property type="entry name" value="HLYD FAMILY OF SECRETION PROTEINS"/>
    <property type="match status" value="1"/>
</dbReference>
<dbReference type="GO" id="GO:1990281">
    <property type="term" value="C:efflux pump complex"/>
    <property type="evidence" value="ECO:0007669"/>
    <property type="project" value="TreeGrafter"/>
</dbReference>